<comment type="caution">
    <text evidence="1">The sequence shown here is derived from an EMBL/GenBank/DDBJ whole genome shotgun (WGS) entry which is preliminary data.</text>
</comment>
<reference evidence="1 2" key="1">
    <citation type="journal article" date="2019" name="Sci. Rep.">
        <title>Orb-weaving spider Araneus ventricosus genome elucidates the spidroin gene catalogue.</title>
        <authorList>
            <person name="Kono N."/>
            <person name="Nakamura H."/>
            <person name="Ohtoshi R."/>
            <person name="Moran D.A.P."/>
            <person name="Shinohara A."/>
            <person name="Yoshida Y."/>
            <person name="Fujiwara M."/>
            <person name="Mori M."/>
            <person name="Tomita M."/>
            <person name="Arakawa K."/>
        </authorList>
    </citation>
    <scope>NUCLEOTIDE SEQUENCE [LARGE SCALE GENOMIC DNA]</scope>
</reference>
<proteinExistence type="predicted"/>
<organism evidence="1 2">
    <name type="scientific">Araneus ventricosus</name>
    <name type="common">Orbweaver spider</name>
    <name type="synonym">Epeira ventricosa</name>
    <dbReference type="NCBI Taxonomy" id="182803"/>
    <lineage>
        <taxon>Eukaryota</taxon>
        <taxon>Metazoa</taxon>
        <taxon>Ecdysozoa</taxon>
        <taxon>Arthropoda</taxon>
        <taxon>Chelicerata</taxon>
        <taxon>Arachnida</taxon>
        <taxon>Araneae</taxon>
        <taxon>Araneomorphae</taxon>
        <taxon>Entelegynae</taxon>
        <taxon>Araneoidea</taxon>
        <taxon>Araneidae</taxon>
        <taxon>Araneus</taxon>
    </lineage>
</organism>
<protein>
    <submittedName>
        <fullName evidence="1">Uncharacterized protein</fullName>
    </submittedName>
</protein>
<dbReference type="Proteomes" id="UP000499080">
    <property type="component" value="Unassembled WGS sequence"/>
</dbReference>
<name>A0A4Y2S6N2_ARAVE</name>
<gene>
    <name evidence="1" type="ORF">AVEN_109360_1</name>
</gene>
<evidence type="ECO:0000313" key="2">
    <source>
        <dbReference type="Proteomes" id="UP000499080"/>
    </source>
</evidence>
<evidence type="ECO:0000313" key="1">
    <source>
        <dbReference type="EMBL" id="GBN83667.1"/>
    </source>
</evidence>
<dbReference type="AlphaFoldDB" id="A0A4Y2S6N2"/>
<dbReference type="EMBL" id="BGPR01020045">
    <property type="protein sequence ID" value="GBN83667.1"/>
    <property type="molecule type" value="Genomic_DNA"/>
</dbReference>
<sequence length="109" mass="12472">MLALWLGRDFHRGIYGNAGEMENSTPDLGDKMRDLESNGIFLIPLLGTEIRIDPDDSMWRHGLFGGTIKGLSSDHREEWCVDRLESSLECERLRNLSLEIYPQCELESC</sequence>
<accession>A0A4Y2S6N2</accession>
<keyword evidence="2" id="KW-1185">Reference proteome</keyword>